<keyword evidence="3" id="KW-0560">Oxidoreductase</keyword>
<evidence type="ECO:0000256" key="3">
    <source>
        <dbReference type="ARBA" id="ARBA00023002"/>
    </source>
</evidence>
<proteinExistence type="inferred from homology"/>
<dbReference type="InterPro" id="IPR036291">
    <property type="entry name" value="NAD(P)-bd_dom_sf"/>
</dbReference>
<dbReference type="Pfam" id="PF13460">
    <property type="entry name" value="NAD_binding_10"/>
    <property type="match status" value="1"/>
</dbReference>
<evidence type="ECO:0000313" key="5">
    <source>
        <dbReference type="EMBL" id="KAJ5480850.1"/>
    </source>
</evidence>
<feature type="domain" description="NAD(P)-binding" evidence="4">
    <location>
        <begin position="52"/>
        <end position="191"/>
    </location>
</feature>
<dbReference type="Gene3D" id="3.90.25.10">
    <property type="entry name" value="UDP-galactose 4-epimerase, domain 1"/>
    <property type="match status" value="1"/>
</dbReference>
<protein>
    <recommendedName>
        <fullName evidence="4">NAD(P)-binding domain-containing protein</fullName>
    </recommendedName>
</protein>
<evidence type="ECO:0000256" key="2">
    <source>
        <dbReference type="ARBA" id="ARBA00022857"/>
    </source>
</evidence>
<keyword evidence="2" id="KW-0521">NADP</keyword>
<gene>
    <name evidence="5" type="ORF">N7539_006744</name>
</gene>
<dbReference type="EMBL" id="JAPWDQ010000009">
    <property type="protein sequence ID" value="KAJ5480850.1"/>
    <property type="molecule type" value="Genomic_DNA"/>
</dbReference>
<dbReference type="InterPro" id="IPR016040">
    <property type="entry name" value="NAD(P)-bd_dom"/>
</dbReference>
<evidence type="ECO:0000259" key="4">
    <source>
        <dbReference type="Pfam" id="PF13460"/>
    </source>
</evidence>
<dbReference type="GO" id="GO:0016491">
    <property type="term" value="F:oxidoreductase activity"/>
    <property type="evidence" value="ECO:0007669"/>
    <property type="project" value="UniProtKB-KW"/>
</dbReference>
<dbReference type="GeneID" id="81626594"/>
<evidence type="ECO:0000256" key="1">
    <source>
        <dbReference type="ARBA" id="ARBA00005725"/>
    </source>
</evidence>
<evidence type="ECO:0000313" key="6">
    <source>
        <dbReference type="Proteomes" id="UP001148312"/>
    </source>
</evidence>
<dbReference type="PANTHER" id="PTHR47706">
    <property type="entry name" value="NMRA-LIKE FAMILY PROTEIN"/>
    <property type="match status" value="1"/>
</dbReference>
<name>A0A9W9X256_9EURO</name>
<dbReference type="InterPro" id="IPR051609">
    <property type="entry name" value="NmrA/Isoflavone_reductase-like"/>
</dbReference>
<dbReference type="RefSeq" id="XP_056788280.1">
    <property type="nucleotide sequence ID" value="XM_056936345.1"/>
</dbReference>
<dbReference type="Proteomes" id="UP001148312">
    <property type="component" value="Unassembled WGS sequence"/>
</dbReference>
<dbReference type="Gene3D" id="3.40.50.720">
    <property type="entry name" value="NAD(P)-binding Rossmann-like Domain"/>
    <property type="match status" value="1"/>
</dbReference>
<reference evidence="5" key="2">
    <citation type="journal article" date="2023" name="IMA Fungus">
        <title>Comparative genomic study of the Penicillium genus elucidates a diverse pangenome and 15 lateral gene transfer events.</title>
        <authorList>
            <person name="Petersen C."/>
            <person name="Sorensen T."/>
            <person name="Nielsen M.R."/>
            <person name="Sondergaard T.E."/>
            <person name="Sorensen J.L."/>
            <person name="Fitzpatrick D.A."/>
            <person name="Frisvad J.C."/>
            <person name="Nielsen K.L."/>
        </authorList>
    </citation>
    <scope>NUCLEOTIDE SEQUENCE</scope>
    <source>
        <strain evidence="5">IBT 30728</strain>
    </source>
</reference>
<comment type="caution">
    <text evidence="5">The sequence shown here is derived from an EMBL/GenBank/DDBJ whole genome shotgun (WGS) entry which is preliminary data.</text>
</comment>
<dbReference type="PANTHER" id="PTHR47706:SF4">
    <property type="entry name" value="NMRA-LIKE DOMAIN-CONTAINING PROTEIN"/>
    <property type="match status" value="1"/>
</dbReference>
<keyword evidence="6" id="KW-1185">Reference proteome</keyword>
<organism evidence="5 6">
    <name type="scientific">Penicillium diatomitis</name>
    <dbReference type="NCBI Taxonomy" id="2819901"/>
    <lineage>
        <taxon>Eukaryota</taxon>
        <taxon>Fungi</taxon>
        <taxon>Dikarya</taxon>
        <taxon>Ascomycota</taxon>
        <taxon>Pezizomycotina</taxon>
        <taxon>Eurotiomycetes</taxon>
        <taxon>Eurotiomycetidae</taxon>
        <taxon>Eurotiales</taxon>
        <taxon>Aspergillaceae</taxon>
        <taxon>Penicillium</taxon>
    </lineage>
</organism>
<accession>A0A9W9X256</accession>
<reference evidence="5" key="1">
    <citation type="submission" date="2022-12" db="EMBL/GenBank/DDBJ databases">
        <authorList>
            <person name="Petersen C."/>
        </authorList>
    </citation>
    <scope>NUCLEOTIDE SEQUENCE</scope>
    <source>
        <strain evidence="5">IBT 30728</strain>
    </source>
</reference>
<dbReference type="SUPFAM" id="SSF51735">
    <property type="entry name" value="NAD(P)-binding Rossmann-fold domains"/>
    <property type="match status" value="1"/>
</dbReference>
<sequence>MNPESPTGVSRPLYRELHLREVLWWGTTWGQKPTQLIFGPECCDDLIFAMAGGTGALGKTFVERFAQEPDIKLVILSRGEQKASQGSIHHVKIDYDNVQSMTTELERYNVQTIISTIGLISEETSQSQLNLIEAAEHATTTKRFIPSEYSFIQTPDLLSIDPSIQYWLHAADRLKASSLQYTRVIPGFFMDYWGMPHARTHLQPFKFGIDIAGAKALIPGSGNDTICMTYTYDLAEYMIHLLKLEEWPEFSIFVGDETTYNEMLEIAKEVQMIKAGRTWLIAYDSIEMIDSGHVTVPDMPDSTMSQKELEEMTALVSRLTVNGVFDLPKENRMSDRFPQVRPMKVKEFLGQCWGPRSETKLL</sequence>
<comment type="similarity">
    <text evidence="1">Belongs to the NmrA-type oxidoreductase family. Isoflavone reductase subfamily.</text>
</comment>
<dbReference type="AlphaFoldDB" id="A0A9W9X256"/>